<dbReference type="Pfam" id="PF14420">
    <property type="entry name" value="Clr5"/>
    <property type="match status" value="1"/>
</dbReference>
<dbReference type="Proteomes" id="UP000070700">
    <property type="component" value="Unassembled WGS sequence"/>
</dbReference>
<evidence type="ECO:0000313" key="3">
    <source>
        <dbReference type="Proteomes" id="UP000070700"/>
    </source>
</evidence>
<dbReference type="KEGG" id="psco:LY89DRAFT_451973"/>
<dbReference type="RefSeq" id="XP_018075041.1">
    <property type="nucleotide sequence ID" value="XM_018207616.1"/>
</dbReference>
<sequence length="198" mass="22872">MATKRKGEATKAPTEEEWDTHKHVLRELYFGSTLTKLMQCMEIQHGFIASKNQYERKLKEWEFRKNLSSDEWKYIIHKKRKREDLGKESQIMMHGVAIPKKRIKKEEGRHTLSDLNRISTSHPNAPSPETPEGICVSTPPSAIREDFIRATHIKNLPYFILRDLFTSQGGSNPFLIHQSKLPASIWSPERGCGQYPAS</sequence>
<evidence type="ECO:0000259" key="1">
    <source>
        <dbReference type="Pfam" id="PF14420"/>
    </source>
</evidence>
<organism evidence="2 3">
    <name type="scientific">Mollisia scopiformis</name>
    <name type="common">Conifer needle endophyte fungus</name>
    <name type="synonym">Phialocephala scopiformis</name>
    <dbReference type="NCBI Taxonomy" id="149040"/>
    <lineage>
        <taxon>Eukaryota</taxon>
        <taxon>Fungi</taxon>
        <taxon>Dikarya</taxon>
        <taxon>Ascomycota</taxon>
        <taxon>Pezizomycotina</taxon>
        <taxon>Leotiomycetes</taxon>
        <taxon>Helotiales</taxon>
        <taxon>Mollisiaceae</taxon>
        <taxon>Mollisia</taxon>
    </lineage>
</organism>
<proteinExistence type="predicted"/>
<dbReference type="PANTHER" id="PTHR38788:SF3">
    <property type="entry name" value="CLR5 DOMAIN-CONTAINING PROTEIN"/>
    <property type="match status" value="1"/>
</dbReference>
<protein>
    <recommendedName>
        <fullName evidence="1">Clr5 domain-containing protein</fullName>
    </recommendedName>
</protein>
<dbReference type="PANTHER" id="PTHR38788">
    <property type="entry name" value="CLR5 DOMAIN-CONTAINING PROTEIN"/>
    <property type="match status" value="1"/>
</dbReference>
<dbReference type="GeneID" id="28817342"/>
<dbReference type="EMBL" id="KQ947409">
    <property type="protein sequence ID" value="KUJ20686.1"/>
    <property type="molecule type" value="Genomic_DNA"/>
</dbReference>
<gene>
    <name evidence="2" type="ORF">LY89DRAFT_451973</name>
</gene>
<dbReference type="InterPro" id="IPR025676">
    <property type="entry name" value="Clr5_dom"/>
</dbReference>
<name>A0A194XKL7_MOLSC</name>
<dbReference type="OrthoDB" id="3563771at2759"/>
<dbReference type="InParanoid" id="A0A194XKL7"/>
<accession>A0A194XKL7</accession>
<dbReference type="AlphaFoldDB" id="A0A194XKL7"/>
<keyword evidence="3" id="KW-1185">Reference proteome</keyword>
<reference evidence="2 3" key="1">
    <citation type="submission" date="2015-10" db="EMBL/GenBank/DDBJ databases">
        <title>Full genome of DAOMC 229536 Phialocephala scopiformis, a fungal endophyte of spruce producing the potent anti-insectan compound rugulosin.</title>
        <authorList>
            <consortium name="DOE Joint Genome Institute"/>
            <person name="Walker A.K."/>
            <person name="Frasz S.L."/>
            <person name="Seifert K.A."/>
            <person name="Miller J.D."/>
            <person name="Mondo S.J."/>
            <person name="Labutti K."/>
            <person name="Lipzen A."/>
            <person name="Dockter R."/>
            <person name="Kennedy M."/>
            <person name="Grigoriev I.V."/>
            <person name="Spatafora J.W."/>
        </authorList>
    </citation>
    <scope>NUCLEOTIDE SEQUENCE [LARGE SCALE GENOMIC DNA]</scope>
    <source>
        <strain evidence="2 3">CBS 120377</strain>
    </source>
</reference>
<feature type="domain" description="Clr5" evidence="1">
    <location>
        <begin position="15"/>
        <end position="65"/>
    </location>
</feature>
<evidence type="ECO:0000313" key="2">
    <source>
        <dbReference type="EMBL" id="KUJ20686.1"/>
    </source>
</evidence>